<accession>A0A845GQJ8</accession>
<dbReference type="Proteomes" id="UP000447355">
    <property type="component" value="Unassembled WGS sequence"/>
</dbReference>
<dbReference type="InterPro" id="IPR011042">
    <property type="entry name" value="6-blade_b-propeller_TolB-like"/>
</dbReference>
<proteinExistence type="predicted"/>
<dbReference type="PANTHER" id="PTHR42776">
    <property type="entry name" value="SERINE PEPTIDASE S9 FAMILY MEMBER"/>
    <property type="match status" value="1"/>
</dbReference>
<evidence type="ECO:0000256" key="1">
    <source>
        <dbReference type="ARBA" id="ARBA00022801"/>
    </source>
</evidence>
<dbReference type="RefSeq" id="WP_161084649.1">
    <property type="nucleotide sequence ID" value="NZ_WWCX01000028.1"/>
</dbReference>
<protein>
    <submittedName>
        <fullName evidence="3">Prolyl oligopeptidase family serine peptidase</fullName>
    </submittedName>
</protein>
<sequence length="652" mass="72346">MLIACSLAISGALAAEPALLPIEDFFKRPEMTGATISPDGHFVAMRTQSPNGRSMLVILNTETREQKAVANYRNADIEHFYWLSDKRLAFSIINVDHDGDIGVPGLYAVDRDGSKFSALTETIKQPRSFADTDSSNNSGTLASLSMHGFAARKREAMFAMERWEDRVELVRLNTRNGARTAMQAPLKTFNWLIDAAGDPRIAVARHKDENVVFYEDDGNWRQIAAFSPLSPEAFEPLLFVDGMLYIRAYNGANESSVYRYDLKKNAIIPGPLITAPGFDADGHFLVDEKRMLGFKLNLESETTVWFDKEMKQLQADVDALLPGRVNNLSYGDHNTTPFVVIDSYSDVHSHIYLLYNREAKTLLMLGGAHPDIDVTRMATSEMIRYPARDGMKIPAYVTLPAAGPKKMLPTVVLMGETQWTRNGSWAWNDEVQFLASRGYLVLRPDPRGVAGFGRAHREAGAKQWGRSIQDDIADAVKWSVQQGYTDPARVCIAGPGYGGYAAMMGLIRDPQVFKCGISWSGITDIGAIFKYDADSLAAARATTELRAIVGDPKSDAAQFNDASPLQNAARIHQPVLLAYGKEDQRVPFSDGLKFYEKLSATNPRVEWLTYSPSVTDWKTQANRIDLWKHIEAFLARNIGPSMPAEQAADVAR</sequence>
<dbReference type="Gene3D" id="3.40.50.1820">
    <property type="entry name" value="alpha/beta hydrolase"/>
    <property type="match status" value="1"/>
</dbReference>
<dbReference type="InterPro" id="IPR001375">
    <property type="entry name" value="Peptidase_S9_cat"/>
</dbReference>
<dbReference type="GO" id="GO:0004252">
    <property type="term" value="F:serine-type endopeptidase activity"/>
    <property type="evidence" value="ECO:0007669"/>
    <property type="project" value="TreeGrafter"/>
</dbReference>
<evidence type="ECO:0000313" key="4">
    <source>
        <dbReference type="Proteomes" id="UP000447355"/>
    </source>
</evidence>
<dbReference type="PANTHER" id="PTHR42776:SF27">
    <property type="entry name" value="DIPEPTIDYL PEPTIDASE FAMILY MEMBER 6"/>
    <property type="match status" value="1"/>
</dbReference>
<gene>
    <name evidence="3" type="ORF">GTP90_16845</name>
</gene>
<reference evidence="3" key="1">
    <citation type="submission" date="2019-12" db="EMBL/GenBank/DDBJ databases">
        <title>Novel species isolated from a subtropical stream in China.</title>
        <authorList>
            <person name="Lu H."/>
        </authorList>
    </citation>
    <scope>NUCLEOTIDE SEQUENCE [LARGE SCALE GENOMIC DNA]</scope>
    <source>
        <strain evidence="3">FT81W</strain>
    </source>
</reference>
<dbReference type="Gene3D" id="2.120.10.30">
    <property type="entry name" value="TolB, C-terminal domain"/>
    <property type="match status" value="1"/>
</dbReference>
<keyword evidence="1" id="KW-0378">Hydrolase</keyword>
<dbReference type="Pfam" id="PF00326">
    <property type="entry name" value="Peptidase_S9"/>
    <property type="match status" value="1"/>
</dbReference>
<feature type="domain" description="Peptidase S9 prolyl oligopeptidase catalytic" evidence="2">
    <location>
        <begin position="428"/>
        <end position="639"/>
    </location>
</feature>
<dbReference type="AlphaFoldDB" id="A0A845GQJ8"/>
<dbReference type="GO" id="GO:0006508">
    <property type="term" value="P:proteolysis"/>
    <property type="evidence" value="ECO:0007669"/>
    <property type="project" value="InterPro"/>
</dbReference>
<evidence type="ECO:0000313" key="3">
    <source>
        <dbReference type="EMBL" id="MYM95536.1"/>
    </source>
</evidence>
<dbReference type="SUPFAM" id="SSF82171">
    <property type="entry name" value="DPP6 N-terminal domain-like"/>
    <property type="match status" value="1"/>
</dbReference>
<dbReference type="SUPFAM" id="SSF53474">
    <property type="entry name" value="alpha/beta-Hydrolases"/>
    <property type="match status" value="1"/>
</dbReference>
<name>A0A845GQJ8_9BURK</name>
<organism evidence="3 4">
    <name type="scientific">Duganella vulcania</name>
    <dbReference type="NCBI Taxonomy" id="2692166"/>
    <lineage>
        <taxon>Bacteria</taxon>
        <taxon>Pseudomonadati</taxon>
        <taxon>Pseudomonadota</taxon>
        <taxon>Betaproteobacteria</taxon>
        <taxon>Burkholderiales</taxon>
        <taxon>Oxalobacteraceae</taxon>
        <taxon>Telluria group</taxon>
        <taxon>Duganella</taxon>
    </lineage>
</organism>
<dbReference type="InterPro" id="IPR029058">
    <property type="entry name" value="AB_hydrolase_fold"/>
</dbReference>
<dbReference type="EMBL" id="WWCX01000028">
    <property type="protein sequence ID" value="MYM95536.1"/>
    <property type="molecule type" value="Genomic_DNA"/>
</dbReference>
<evidence type="ECO:0000259" key="2">
    <source>
        <dbReference type="Pfam" id="PF00326"/>
    </source>
</evidence>
<comment type="caution">
    <text evidence="3">The sequence shown here is derived from an EMBL/GenBank/DDBJ whole genome shotgun (WGS) entry which is preliminary data.</text>
</comment>